<dbReference type="KEGG" id="chla:C834K_0920"/>
<organism evidence="2 3">
    <name type="scientific">Chlamydia poikilotherma</name>
    <dbReference type="NCBI Taxonomy" id="1967783"/>
    <lineage>
        <taxon>Bacteria</taxon>
        <taxon>Pseudomonadati</taxon>
        <taxon>Chlamydiota</taxon>
        <taxon>Chlamydiia</taxon>
        <taxon>Chlamydiales</taxon>
        <taxon>Chlamydiaceae</taxon>
        <taxon>Chlamydia/Chlamydophila group</taxon>
        <taxon>Chlamydia</taxon>
    </lineage>
</organism>
<feature type="chain" id="PRO_5017345720" description="Lipoprotein" evidence="1">
    <location>
        <begin position="27"/>
        <end position="455"/>
    </location>
</feature>
<proteinExistence type="predicted"/>
<keyword evidence="1" id="KW-0732">Signal</keyword>
<sequence>MLKILIIRSCACLVACLLSFPYISYGAPTSSTMLSMNTPSGKGKIGSDSWIEYKLRQYPELLWLTEPSTATSITSTSKTAYSLSLFDRKIPAFDVAIRSLMYLHLLIQGSRQSYAQLCQLQPSEDSITFKQFQTTHRQLIYFLNSPKHFDNTLKILETAIVLKHMGCSAKAAANFKPYFTESRADAFYAKALHVLKAFPELSPSYSRLSPEQKEVFVTLRRLGDYDSLFNLTTMPSAQLLSIGRAKRPLVVLDLYLYSLDICGENNCSQEFYYNFAPLLSMLQQHATVEEAFSRYFTYRANRLGFEGSSRSDMALVRLATLMELSPVEANALTWSFKNLPIDESESLVNSFYTTQGEHVPLEIRGLPNLITGLLQANHGTATASPESRLRQVYSTALSLVVKSLRVHKDMLKKQLLDQTTVLDFSETTVSCGGLDIFSENIAVRVHLNGSVSVTL</sequence>
<evidence type="ECO:0000313" key="2">
    <source>
        <dbReference type="EMBL" id="SYX09352.1"/>
    </source>
</evidence>
<name>A0A3B0QHY0_9CHLA</name>
<protein>
    <recommendedName>
        <fullName evidence="4">Lipoprotein</fullName>
    </recommendedName>
</protein>
<dbReference type="OrthoDB" id="18849at2"/>
<evidence type="ECO:0000256" key="1">
    <source>
        <dbReference type="SAM" id="SignalP"/>
    </source>
</evidence>
<feature type="signal peptide" evidence="1">
    <location>
        <begin position="1"/>
        <end position="26"/>
    </location>
</feature>
<gene>
    <name evidence="2" type="ORF">C834K_0920</name>
</gene>
<dbReference type="EMBL" id="LS992154">
    <property type="protein sequence ID" value="SYX09352.1"/>
    <property type="molecule type" value="Genomic_DNA"/>
</dbReference>
<dbReference type="Proteomes" id="UP000258476">
    <property type="component" value="Chromosome"/>
</dbReference>
<dbReference type="RefSeq" id="WP_117274787.1">
    <property type="nucleotide sequence ID" value="NZ_LS992154.1"/>
</dbReference>
<dbReference type="AlphaFoldDB" id="A0A3B0QHY0"/>
<keyword evidence="3" id="KW-1185">Reference proteome</keyword>
<evidence type="ECO:0008006" key="4">
    <source>
        <dbReference type="Google" id="ProtNLM"/>
    </source>
</evidence>
<accession>A0A3B0QHY0</accession>
<evidence type="ECO:0000313" key="3">
    <source>
        <dbReference type="Proteomes" id="UP000258476"/>
    </source>
</evidence>
<reference evidence="3" key="1">
    <citation type="submission" date="2017-11" db="EMBL/GenBank/DDBJ databases">
        <authorList>
            <person name="Seth-Smith MB H."/>
        </authorList>
    </citation>
    <scope>NUCLEOTIDE SEQUENCE [LARGE SCALE GENOMIC DNA]</scope>
</reference>